<protein>
    <submittedName>
        <fullName evidence="1">Uncharacterized protein</fullName>
    </submittedName>
</protein>
<dbReference type="AlphaFoldDB" id="A7F9B0"/>
<dbReference type="EMBL" id="CH476650">
    <property type="protein sequence ID" value="EDO00321.1"/>
    <property type="molecule type" value="Genomic_DNA"/>
</dbReference>
<accession>A7F9B0</accession>
<dbReference type="RefSeq" id="XP_001584908.1">
    <property type="nucleotide sequence ID" value="XM_001584858.1"/>
</dbReference>
<dbReference type="InParanoid" id="A7F9B0"/>
<keyword evidence="2" id="KW-1185">Reference proteome</keyword>
<organism evidence="1 2">
    <name type="scientific">Sclerotinia sclerotiorum (strain ATCC 18683 / 1980 / Ss-1)</name>
    <name type="common">White mold</name>
    <name type="synonym">Whetzelinia sclerotiorum</name>
    <dbReference type="NCBI Taxonomy" id="665079"/>
    <lineage>
        <taxon>Eukaryota</taxon>
        <taxon>Fungi</taxon>
        <taxon>Dikarya</taxon>
        <taxon>Ascomycota</taxon>
        <taxon>Pezizomycotina</taxon>
        <taxon>Leotiomycetes</taxon>
        <taxon>Helotiales</taxon>
        <taxon>Sclerotiniaceae</taxon>
        <taxon>Sclerotinia</taxon>
    </lineage>
</organism>
<gene>
    <name evidence="1" type="ORF">SS1G_14191</name>
</gene>
<dbReference type="Proteomes" id="UP000001312">
    <property type="component" value="Unassembled WGS sequence"/>
</dbReference>
<proteinExistence type="predicted"/>
<dbReference type="GeneID" id="5480961"/>
<reference evidence="2" key="1">
    <citation type="journal article" date="2011" name="PLoS Genet.">
        <title>Genomic analysis of the necrotrophic fungal pathogens Sclerotinia sclerotiorum and Botrytis cinerea.</title>
        <authorList>
            <person name="Amselem J."/>
            <person name="Cuomo C.A."/>
            <person name="van Kan J.A."/>
            <person name="Viaud M."/>
            <person name="Benito E.P."/>
            <person name="Couloux A."/>
            <person name="Coutinho P.M."/>
            <person name="de Vries R.P."/>
            <person name="Dyer P.S."/>
            <person name="Fillinger S."/>
            <person name="Fournier E."/>
            <person name="Gout L."/>
            <person name="Hahn M."/>
            <person name="Kohn L."/>
            <person name="Lapalu N."/>
            <person name="Plummer K.M."/>
            <person name="Pradier J.M."/>
            <person name="Quevillon E."/>
            <person name="Sharon A."/>
            <person name="Simon A."/>
            <person name="ten Have A."/>
            <person name="Tudzynski B."/>
            <person name="Tudzynski P."/>
            <person name="Wincker P."/>
            <person name="Andrew M."/>
            <person name="Anthouard V."/>
            <person name="Beever R.E."/>
            <person name="Beffa R."/>
            <person name="Benoit I."/>
            <person name="Bouzid O."/>
            <person name="Brault B."/>
            <person name="Chen Z."/>
            <person name="Choquer M."/>
            <person name="Collemare J."/>
            <person name="Cotton P."/>
            <person name="Danchin E.G."/>
            <person name="Da Silva C."/>
            <person name="Gautier A."/>
            <person name="Giraud C."/>
            <person name="Giraud T."/>
            <person name="Gonzalez C."/>
            <person name="Grossetete S."/>
            <person name="Guldener U."/>
            <person name="Henrissat B."/>
            <person name="Howlett B.J."/>
            <person name="Kodira C."/>
            <person name="Kretschmer M."/>
            <person name="Lappartient A."/>
            <person name="Leroch M."/>
            <person name="Levis C."/>
            <person name="Mauceli E."/>
            <person name="Neuveglise C."/>
            <person name="Oeser B."/>
            <person name="Pearson M."/>
            <person name="Poulain J."/>
            <person name="Poussereau N."/>
            <person name="Quesneville H."/>
            <person name="Rascle C."/>
            <person name="Schumacher J."/>
            <person name="Segurens B."/>
            <person name="Sexton A."/>
            <person name="Silva E."/>
            <person name="Sirven C."/>
            <person name="Soanes D.M."/>
            <person name="Talbot N.J."/>
            <person name="Templeton M."/>
            <person name="Yandava C."/>
            <person name="Yarden O."/>
            <person name="Zeng Q."/>
            <person name="Rollins J.A."/>
            <person name="Lebrun M.H."/>
            <person name="Dickman M."/>
        </authorList>
    </citation>
    <scope>NUCLEOTIDE SEQUENCE [LARGE SCALE GENOMIC DNA]</scope>
    <source>
        <strain evidence="2">ATCC 18683 / 1980 / Ss-1</strain>
    </source>
</reference>
<sequence>MASLHVESKTQIPYFLEAAETNQGGNNSAGWSLRLEQAEKYEVQEAMSTWLVFNTS</sequence>
<evidence type="ECO:0000313" key="2">
    <source>
        <dbReference type="Proteomes" id="UP000001312"/>
    </source>
</evidence>
<name>A7F9B0_SCLS1</name>
<evidence type="ECO:0000313" key="1">
    <source>
        <dbReference type="EMBL" id="EDO00321.1"/>
    </source>
</evidence>
<dbReference type="KEGG" id="ssl:SS1G_14191"/>